<gene>
    <name evidence="7" type="ORF">HNQ72_005676</name>
</gene>
<name>A0A7W9YDN9_9HYPH</name>
<dbReference type="InterPro" id="IPR029016">
    <property type="entry name" value="GAF-like_dom_sf"/>
</dbReference>
<reference evidence="7 8" key="1">
    <citation type="submission" date="2020-08" db="EMBL/GenBank/DDBJ databases">
        <title>Genomic Encyclopedia of Type Strains, Phase IV (KMG-IV): sequencing the most valuable type-strain genomes for metagenomic binning, comparative biology and taxonomic classification.</title>
        <authorList>
            <person name="Goeker M."/>
        </authorList>
    </citation>
    <scope>NUCLEOTIDE SEQUENCE [LARGE SCALE GENOMIC DNA]</scope>
    <source>
        <strain evidence="7 8">DSM 100734</strain>
    </source>
</reference>
<feature type="region of interest" description="Disordered" evidence="4">
    <location>
        <begin position="1"/>
        <end position="27"/>
    </location>
</feature>
<protein>
    <submittedName>
        <fullName evidence="7">DNA-binding IclR family transcriptional regulator</fullName>
    </submittedName>
</protein>
<dbReference type="SUPFAM" id="SSF46785">
    <property type="entry name" value="Winged helix' DNA-binding domain"/>
    <property type="match status" value="1"/>
</dbReference>
<keyword evidence="8" id="KW-1185">Reference proteome</keyword>
<dbReference type="PROSITE" id="PS51077">
    <property type="entry name" value="HTH_ICLR"/>
    <property type="match status" value="1"/>
</dbReference>
<evidence type="ECO:0000256" key="3">
    <source>
        <dbReference type="ARBA" id="ARBA00023163"/>
    </source>
</evidence>
<dbReference type="InterPro" id="IPR036388">
    <property type="entry name" value="WH-like_DNA-bd_sf"/>
</dbReference>
<evidence type="ECO:0000313" key="7">
    <source>
        <dbReference type="EMBL" id="MBB6165828.1"/>
    </source>
</evidence>
<dbReference type="InterPro" id="IPR036390">
    <property type="entry name" value="WH_DNA-bd_sf"/>
</dbReference>
<evidence type="ECO:0000256" key="4">
    <source>
        <dbReference type="SAM" id="MobiDB-lite"/>
    </source>
</evidence>
<dbReference type="Proteomes" id="UP000547879">
    <property type="component" value="Unassembled WGS sequence"/>
</dbReference>
<evidence type="ECO:0000313" key="8">
    <source>
        <dbReference type="Proteomes" id="UP000547879"/>
    </source>
</evidence>
<evidence type="ECO:0000256" key="2">
    <source>
        <dbReference type="ARBA" id="ARBA00023125"/>
    </source>
</evidence>
<dbReference type="RefSeq" id="WP_210319737.1">
    <property type="nucleotide sequence ID" value="NZ_BMHW01000013.1"/>
</dbReference>
<evidence type="ECO:0000256" key="1">
    <source>
        <dbReference type="ARBA" id="ARBA00023015"/>
    </source>
</evidence>
<dbReference type="Pfam" id="PF01614">
    <property type="entry name" value="IclR_C"/>
    <property type="match status" value="1"/>
</dbReference>
<dbReference type="InterPro" id="IPR005471">
    <property type="entry name" value="Tscrpt_reg_IclR_N"/>
</dbReference>
<dbReference type="EMBL" id="JACHEG010000011">
    <property type="protein sequence ID" value="MBB6165828.1"/>
    <property type="molecule type" value="Genomic_DNA"/>
</dbReference>
<dbReference type="InterPro" id="IPR014757">
    <property type="entry name" value="Tscrpt_reg_IclR_C"/>
</dbReference>
<evidence type="ECO:0000259" key="6">
    <source>
        <dbReference type="PROSITE" id="PS51078"/>
    </source>
</evidence>
<dbReference type="PANTHER" id="PTHR30136:SF24">
    <property type="entry name" value="HTH-TYPE TRANSCRIPTIONAL REPRESSOR ALLR"/>
    <property type="match status" value="1"/>
</dbReference>
<accession>A0A7W9YDN9</accession>
<evidence type="ECO:0000259" key="5">
    <source>
        <dbReference type="PROSITE" id="PS51077"/>
    </source>
</evidence>
<dbReference type="Gene3D" id="1.10.10.10">
    <property type="entry name" value="Winged helix-like DNA-binding domain superfamily/Winged helix DNA-binding domain"/>
    <property type="match status" value="1"/>
</dbReference>
<comment type="caution">
    <text evidence="7">The sequence shown here is derived from an EMBL/GenBank/DDBJ whole genome shotgun (WGS) entry which is preliminary data.</text>
</comment>
<dbReference type="PANTHER" id="PTHR30136">
    <property type="entry name" value="HELIX-TURN-HELIX TRANSCRIPTIONAL REGULATOR, ICLR FAMILY"/>
    <property type="match status" value="1"/>
</dbReference>
<keyword evidence="2 7" id="KW-0238">DNA-binding</keyword>
<dbReference type="SUPFAM" id="SSF55781">
    <property type="entry name" value="GAF domain-like"/>
    <property type="match status" value="1"/>
</dbReference>
<organism evidence="7 8">
    <name type="scientific">Rhizobium wenxiniae</name>
    <dbReference type="NCBI Taxonomy" id="1737357"/>
    <lineage>
        <taxon>Bacteria</taxon>
        <taxon>Pseudomonadati</taxon>
        <taxon>Pseudomonadota</taxon>
        <taxon>Alphaproteobacteria</taxon>
        <taxon>Hyphomicrobiales</taxon>
        <taxon>Rhizobiaceae</taxon>
        <taxon>Rhizobium/Agrobacterium group</taxon>
        <taxon>Rhizobium</taxon>
    </lineage>
</organism>
<dbReference type="Pfam" id="PF09339">
    <property type="entry name" value="HTH_IclR"/>
    <property type="match status" value="1"/>
</dbReference>
<dbReference type="GO" id="GO:0003700">
    <property type="term" value="F:DNA-binding transcription factor activity"/>
    <property type="evidence" value="ECO:0007669"/>
    <property type="project" value="TreeGrafter"/>
</dbReference>
<dbReference type="InterPro" id="IPR050707">
    <property type="entry name" value="HTH_MetabolicPath_Reg"/>
</dbReference>
<proteinExistence type="predicted"/>
<dbReference type="AlphaFoldDB" id="A0A7W9YDN9"/>
<feature type="domain" description="IclR-ED" evidence="6">
    <location>
        <begin position="88"/>
        <end position="275"/>
    </location>
</feature>
<keyword evidence="1" id="KW-0805">Transcription regulation</keyword>
<keyword evidence="3" id="KW-0804">Transcription</keyword>
<dbReference type="GO" id="GO:0003677">
    <property type="term" value="F:DNA binding"/>
    <property type="evidence" value="ECO:0007669"/>
    <property type="project" value="UniProtKB-KW"/>
</dbReference>
<sequence>MTRQPTQHRPSRVEEKTPPAGGKPPTGTQTLLRGLNLLEHVAQGICDVKRLSERLGMPRSTTHRVLSNLVAEGYLHHVPYQGYTLGYKLIYLGTRAREQRPLTQLARPFLEKLADFCGDTIHLGQIEGPHVLYLDKLSGQRGLEMRSRIGQRMPLASTGVGRALMLGMTEERWQEVYDEAVLLRERTTGERPPLPAWSDYLAAMRDYRQRGWVMEFEENEIGIRCVGAPIRDVNGEVIAAVSIASASFHMSEERMLDLGPVVAATAQSISQALGEAPAEISSGPLSMRG</sequence>
<dbReference type="PROSITE" id="PS51078">
    <property type="entry name" value="ICLR_ED"/>
    <property type="match status" value="1"/>
</dbReference>
<dbReference type="Gene3D" id="3.30.450.40">
    <property type="match status" value="1"/>
</dbReference>
<feature type="domain" description="HTH iclR-type" evidence="5">
    <location>
        <begin position="28"/>
        <end position="87"/>
    </location>
</feature>
<dbReference type="SMART" id="SM00346">
    <property type="entry name" value="HTH_ICLR"/>
    <property type="match status" value="1"/>
</dbReference>
<feature type="compositionally biased region" description="Low complexity" evidence="4">
    <location>
        <begin position="18"/>
        <end position="27"/>
    </location>
</feature>
<dbReference type="GO" id="GO:0045892">
    <property type="term" value="P:negative regulation of DNA-templated transcription"/>
    <property type="evidence" value="ECO:0007669"/>
    <property type="project" value="TreeGrafter"/>
</dbReference>